<dbReference type="InterPro" id="IPR051781">
    <property type="entry name" value="Metallo-dep_Hydrolase"/>
</dbReference>
<organism evidence="2 3">
    <name type="scientific">Falsochrobactrum shanghaiense</name>
    <dbReference type="NCBI Taxonomy" id="2201899"/>
    <lineage>
        <taxon>Bacteria</taxon>
        <taxon>Pseudomonadati</taxon>
        <taxon>Pseudomonadota</taxon>
        <taxon>Alphaproteobacteria</taxon>
        <taxon>Hyphomicrobiales</taxon>
        <taxon>Brucellaceae</taxon>
        <taxon>Falsochrobactrum</taxon>
    </lineage>
</organism>
<gene>
    <name evidence="2" type="ORF">DKP76_09850</name>
</gene>
<proteinExistence type="predicted"/>
<evidence type="ECO:0000313" key="2">
    <source>
        <dbReference type="EMBL" id="PWL18029.1"/>
    </source>
</evidence>
<dbReference type="NCBIfam" id="NF011987">
    <property type="entry name" value="PRK15446.2-3"/>
    <property type="match status" value="1"/>
</dbReference>
<dbReference type="NCBIfam" id="NF011983">
    <property type="entry name" value="PRK15446.1-4"/>
    <property type="match status" value="1"/>
</dbReference>
<dbReference type="GO" id="GO:0019700">
    <property type="term" value="P:organic phosphonate catabolic process"/>
    <property type="evidence" value="ECO:0007669"/>
    <property type="project" value="InterPro"/>
</dbReference>
<comment type="caution">
    <text evidence="2">The sequence shown here is derived from an EMBL/GenBank/DDBJ whole genome shotgun (WGS) entry which is preliminary data.</text>
</comment>
<dbReference type="Gene3D" id="2.30.40.10">
    <property type="entry name" value="Urease, subunit C, domain 1"/>
    <property type="match status" value="1"/>
</dbReference>
<name>A0A316JBA7_9HYPH</name>
<accession>A0A316JBA7</accession>
<feature type="domain" description="Amidohydrolase 3" evidence="1">
    <location>
        <begin position="251"/>
        <end position="378"/>
    </location>
</feature>
<dbReference type="NCBIfam" id="NF011990">
    <property type="entry name" value="PRK15446.2-6"/>
    <property type="match status" value="1"/>
</dbReference>
<dbReference type="InterPro" id="IPR013108">
    <property type="entry name" value="Amidohydro_3"/>
</dbReference>
<dbReference type="AlphaFoldDB" id="A0A316JBA7"/>
<evidence type="ECO:0000313" key="3">
    <source>
        <dbReference type="Proteomes" id="UP000245865"/>
    </source>
</evidence>
<dbReference type="InterPro" id="IPR012696">
    <property type="entry name" value="PhnM"/>
</dbReference>
<dbReference type="PIRSF" id="PIRSF038971">
    <property type="entry name" value="PhnM"/>
    <property type="match status" value="1"/>
</dbReference>
<dbReference type="Gene3D" id="3.20.20.140">
    <property type="entry name" value="Metal-dependent hydrolases"/>
    <property type="match status" value="1"/>
</dbReference>
<dbReference type="PANTHER" id="PTHR43135:SF3">
    <property type="entry name" value="ALPHA-D-RIBOSE 1-METHYLPHOSPHONATE 5-TRIPHOSPHATE DIPHOSPHATASE"/>
    <property type="match status" value="1"/>
</dbReference>
<evidence type="ECO:0000259" key="1">
    <source>
        <dbReference type="Pfam" id="PF07969"/>
    </source>
</evidence>
<sequence>MTTETILKNARIVLPDEVVEGSVKLVDGNIADIASGPSAYGEDMEGDYLTPGLVELHTDHLEGHYAPRPQVRWNPIAAVQAHDAQIAASGITTVFDALRIGFDEEAQTGIDDMCKLSSAIAEGRQAGRLRADHFLHLRCEVSAPDCESAFERFGNHPLVRLVSLMDHAPGQRQFTDLETYKLYYMRKLKVSEEEFRLYCEKRMQQSAQYSAPTRKAIAAACHERGVILASHDDATAEHVAEASEQGIRVAEFPTTRLAAKASRESGLSVLMGAPNVVRGGSHSGNVSARELAEAGHLDIISSDYIPASMMQSAFFLADVVEEISLPQAIRFVSANPAKAVGFEDRGEIVAGKRADLVRVQIADHVPIIRTVWREGQRVI</sequence>
<dbReference type="PANTHER" id="PTHR43135">
    <property type="entry name" value="ALPHA-D-RIBOSE 1-METHYLPHOSPHONATE 5-TRIPHOSPHATE DIPHOSPHATASE"/>
    <property type="match status" value="1"/>
</dbReference>
<dbReference type="Pfam" id="PF07969">
    <property type="entry name" value="Amidohydro_3"/>
    <property type="match status" value="1"/>
</dbReference>
<dbReference type="SUPFAM" id="SSF51556">
    <property type="entry name" value="Metallo-dependent hydrolases"/>
    <property type="match status" value="1"/>
</dbReference>
<dbReference type="NCBIfam" id="NF011984">
    <property type="entry name" value="PRK15446.1-5"/>
    <property type="match status" value="1"/>
</dbReference>
<dbReference type="InterPro" id="IPR011059">
    <property type="entry name" value="Metal-dep_hydrolase_composite"/>
</dbReference>
<dbReference type="OrthoDB" id="9785413at2"/>
<reference evidence="2 3" key="1">
    <citation type="submission" date="2018-05" db="EMBL/GenBank/DDBJ databases">
        <title>Comparative genomic sequence analysis between strain HN4 and CCM 8460T (Falsochrobactrum ovis) will provide more evidence to prove that HN4 is a new species of Falsochrobactrum.</title>
        <authorList>
            <person name="Lyu W."/>
            <person name="Sun L."/>
            <person name="Yao L."/>
        </authorList>
    </citation>
    <scope>NUCLEOTIDE SEQUENCE [LARGE SCALE GENOMIC DNA]</scope>
    <source>
        <strain evidence="2 3">HN4</strain>
    </source>
</reference>
<dbReference type="SUPFAM" id="SSF51338">
    <property type="entry name" value="Composite domain of metallo-dependent hydrolases"/>
    <property type="match status" value="1"/>
</dbReference>
<dbReference type="GO" id="GO:0016810">
    <property type="term" value="F:hydrolase activity, acting on carbon-nitrogen (but not peptide) bonds"/>
    <property type="evidence" value="ECO:0007669"/>
    <property type="project" value="InterPro"/>
</dbReference>
<keyword evidence="3" id="KW-1185">Reference proteome</keyword>
<dbReference type="EMBL" id="QGDB01000003">
    <property type="protein sequence ID" value="PWL18029.1"/>
    <property type="molecule type" value="Genomic_DNA"/>
</dbReference>
<dbReference type="CDD" id="cd01306">
    <property type="entry name" value="PhnM"/>
    <property type="match status" value="1"/>
</dbReference>
<dbReference type="RefSeq" id="WP_109706264.1">
    <property type="nucleotide sequence ID" value="NZ_QGDB01000003.1"/>
</dbReference>
<protein>
    <submittedName>
        <fullName evidence="2">Phosphonate metabolism protein PhnM</fullName>
    </submittedName>
</protein>
<dbReference type="NCBIfam" id="TIGR02318">
    <property type="entry name" value="phosphono_phnM"/>
    <property type="match status" value="1"/>
</dbReference>
<dbReference type="Proteomes" id="UP000245865">
    <property type="component" value="Unassembled WGS sequence"/>
</dbReference>
<dbReference type="InterPro" id="IPR032466">
    <property type="entry name" value="Metal_Hydrolase"/>
</dbReference>
<dbReference type="NCBIfam" id="NF011981">
    <property type="entry name" value="PRK15446.1-2"/>
    <property type="match status" value="1"/>
</dbReference>